<dbReference type="FunFam" id="1.10.1900.20:FF:000001">
    <property type="entry name" value="50S ribosomal protein L20"/>
    <property type="match status" value="1"/>
</dbReference>
<dbReference type="AlphaFoldDB" id="A0A1F5EMN1"/>
<dbReference type="EMBL" id="MEZZ01000024">
    <property type="protein sequence ID" value="OGD68661.1"/>
    <property type="molecule type" value="Genomic_DNA"/>
</dbReference>
<keyword evidence="3 5" id="KW-0687">Ribonucleoprotein</keyword>
<dbReference type="CDD" id="cd07026">
    <property type="entry name" value="Ribosomal_L20"/>
    <property type="match status" value="1"/>
</dbReference>
<dbReference type="Gene3D" id="1.10.1900.20">
    <property type="entry name" value="Ribosomal protein L20"/>
    <property type="match status" value="1"/>
</dbReference>
<evidence type="ECO:0000256" key="5">
    <source>
        <dbReference type="HAMAP-Rule" id="MF_00382"/>
    </source>
</evidence>
<dbReference type="HAMAP" id="MF_00382">
    <property type="entry name" value="Ribosomal_bL20"/>
    <property type="match status" value="1"/>
</dbReference>
<keyword evidence="2 5" id="KW-0689">Ribosomal protein</keyword>
<proteinExistence type="inferred from homology"/>
<gene>
    <name evidence="5" type="primary">rplT</name>
    <name evidence="7" type="ORF">A2811_00165</name>
</gene>
<dbReference type="PANTHER" id="PTHR10986">
    <property type="entry name" value="39S RIBOSOMAL PROTEIN L20"/>
    <property type="match status" value="1"/>
</dbReference>
<evidence type="ECO:0000313" key="8">
    <source>
        <dbReference type="Proteomes" id="UP000186670"/>
    </source>
</evidence>
<comment type="function">
    <text evidence="5 6">Binds directly to 23S ribosomal RNA and is necessary for the in vitro assembly process of the 50S ribosomal subunit. It is not involved in the protein synthesizing functions of that subunit.</text>
</comment>
<dbReference type="GO" id="GO:0000027">
    <property type="term" value="P:ribosomal large subunit assembly"/>
    <property type="evidence" value="ECO:0007669"/>
    <property type="project" value="UniProtKB-UniRule"/>
</dbReference>
<evidence type="ECO:0000256" key="1">
    <source>
        <dbReference type="ARBA" id="ARBA00007698"/>
    </source>
</evidence>
<reference evidence="7 8" key="1">
    <citation type="journal article" date="2016" name="Nat. Commun.">
        <title>Thousands of microbial genomes shed light on interconnected biogeochemical processes in an aquifer system.</title>
        <authorList>
            <person name="Anantharaman K."/>
            <person name="Brown C.T."/>
            <person name="Hug L.A."/>
            <person name="Sharon I."/>
            <person name="Castelle C.J."/>
            <person name="Probst A.J."/>
            <person name="Thomas B.C."/>
            <person name="Singh A."/>
            <person name="Wilkins M.J."/>
            <person name="Karaoz U."/>
            <person name="Brodie E.L."/>
            <person name="Williams K.H."/>
            <person name="Hubbard S.S."/>
            <person name="Banfield J.F."/>
        </authorList>
    </citation>
    <scope>NUCLEOTIDE SEQUENCE [LARGE SCALE GENOMIC DNA]</scope>
</reference>
<dbReference type="GO" id="GO:1990904">
    <property type="term" value="C:ribonucleoprotein complex"/>
    <property type="evidence" value="ECO:0007669"/>
    <property type="project" value="UniProtKB-KW"/>
</dbReference>
<evidence type="ECO:0000256" key="4">
    <source>
        <dbReference type="ARBA" id="ARBA00035172"/>
    </source>
</evidence>
<organism evidence="7 8">
    <name type="scientific">Candidatus Campbellbacteria bacterium RIFCSPHIGHO2_01_FULL_34_10</name>
    <dbReference type="NCBI Taxonomy" id="1797577"/>
    <lineage>
        <taxon>Bacteria</taxon>
        <taxon>Candidatus Campbelliibacteriota</taxon>
    </lineage>
</organism>
<dbReference type="GO" id="GO:0003735">
    <property type="term" value="F:structural constituent of ribosome"/>
    <property type="evidence" value="ECO:0007669"/>
    <property type="project" value="InterPro"/>
</dbReference>
<protein>
    <recommendedName>
        <fullName evidence="4 5">Large ribosomal subunit protein bL20</fullName>
    </recommendedName>
</protein>
<comment type="similarity">
    <text evidence="1 5 6">Belongs to the bacterial ribosomal protein bL20 family.</text>
</comment>
<dbReference type="Pfam" id="PF00453">
    <property type="entry name" value="Ribosomal_L20"/>
    <property type="match status" value="1"/>
</dbReference>
<keyword evidence="5 6" id="KW-0694">RNA-binding</keyword>
<keyword evidence="5 6" id="KW-0699">rRNA-binding</keyword>
<evidence type="ECO:0000256" key="2">
    <source>
        <dbReference type="ARBA" id="ARBA00022980"/>
    </source>
</evidence>
<dbReference type="Proteomes" id="UP000186670">
    <property type="component" value="Unassembled WGS sequence"/>
</dbReference>
<dbReference type="Gene3D" id="6.10.160.10">
    <property type="match status" value="1"/>
</dbReference>
<comment type="caution">
    <text evidence="7">The sequence shown here is derived from an EMBL/GenBank/DDBJ whole genome shotgun (WGS) entry which is preliminary data.</text>
</comment>
<dbReference type="InterPro" id="IPR035566">
    <property type="entry name" value="Ribosomal_protein_bL20_C"/>
</dbReference>
<dbReference type="SUPFAM" id="SSF74731">
    <property type="entry name" value="Ribosomal protein L20"/>
    <property type="match status" value="1"/>
</dbReference>
<dbReference type="GO" id="GO:0005840">
    <property type="term" value="C:ribosome"/>
    <property type="evidence" value="ECO:0007669"/>
    <property type="project" value="UniProtKB-KW"/>
</dbReference>
<dbReference type="PRINTS" id="PR00062">
    <property type="entry name" value="RIBOSOMALL20"/>
</dbReference>
<evidence type="ECO:0000256" key="6">
    <source>
        <dbReference type="RuleBase" id="RU000560"/>
    </source>
</evidence>
<evidence type="ECO:0000256" key="3">
    <source>
        <dbReference type="ARBA" id="ARBA00023274"/>
    </source>
</evidence>
<name>A0A1F5EMN1_9BACT</name>
<accession>A0A1F5EMN1</accession>
<sequence length="126" mass="14459">MTRVKRGTTSLKRRKKVLKLAKGFRNARSTKERQAHEALMHAGVHAFAHRRDKKNDFRRLWQTKMNAGLRAIGFTYSKFTGELNKKGITLNRKMLAEIAEKHPETLERIVKQVTSATPTTKATVTE</sequence>
<dbReference type="GO" id="GO:0006412">
    <property type="term" value="P:translation"/>
    <property type="evidence" value="ECO:0007669"/>
    <property type="project" value="InterPro"/>
</dbReference>
<dbReference type="GO" id="GO:0019843">
    <property type="term" value="F:rRNA binding"/>
    <property type="evidence" value="ECO:0007669"/>
    <property type="project" value="UniProtKB-UniRule"/>
</dbReference>
<evidence type="ECO:0000313" key="7">
    <source>
        <dbReference type="EMBL" id="OGD68661.1"/>
    </source>
</evidence>
<dbReference type="InterPro" id="IPR005813">
    <property type="entry name" value="Ribosomal_bL20"/>
</dbReference>
<dbReference type="NCBIfam" id="TIGR01032">
    <property type="entry name" value="rplT_bact"/>
    <property type="match status" value="1"/>
</dbReference>